<evidence type="ECO:0000259" key="5">
    <source>
        <dbReference type="PROSITE" id="PS50931"/>
    </source>
</evidence>
<dbReference type="EMBL" id="JAJATZ010000008">
    <property type="protein sequence ID" value="MCB5200459.1"/>
    <property type="molecule type" value="Genomic_DNA"/>
</dbReference>
<dbReference type="Proteomes" id="UP001138961">
    <property type="component" value="Unassembled WGS sequence"/>
</dbReference>
<dbReference type="SUPFAM" id="SSF46785">
    <property type="entry name" value="Winged helix' DNA-binding domain"/>
    <property type="match status" value="1"/>
</dbReference>
<dbReference type="Gene3D" id="1.10.10.10">
    <property type="entry name" value="Winged helix-like DNA-binding domain superfamily/Winged helix DNA-binding domain"/>
    <property type="match status" value="1"/>
</dbReference>
<dbReference type="Pfam" id="PF03466">
    <property type="entry name" value="LysR_substrate"/>
    <property type="match status" value="1"/>
</dbReference>
<dbReference type="InterPro" id="IPR036388">
    <property type="entry name" value="WH-like_DNA-bd_sf"/>
</dbReference>
<gene>
    <name evidence="6" type="ORF">LGQ03_14515</name>
</gene>
<proteinExistence type="inferred from homology"/>
<dbReference type="PANTHER" id="PTHR30419">
    <property type="entry name" value="HTH-TYPE TRANSCRIPTIONAL REGULATOR YBHD"/>
    <property type="match status" value="1"/>
</dbReference>
<keyword evidence="7" id="KW-1185">Reference proteome</keyword>
<reference evidence="6" key="1">
    <citation type="submission" date="2021-10" db="EMBL/GenBank/DDBJ databases">
        <title>Loktanella gaetbuli sp. nov., isolated from a tidal flat.</title>
        <authorList>
            <person name="Park S."/>
            <person name="Yoon J.-H."/>
        </authorList>
    </citation>
    <scope>NUCLEOTIDE SEQUENCE</scope>
    <source>
        <strain evidence="6">TSTF-M6</strain>
    </source>
</reference>
<organism evidence="6 7">
    <name type="scientific">Loktanella gaetbuli</name>
    <dbReference type="NCBI Taxonomy" id="2881335"/>
    <lineage>
        <taxon>Bacteria</taxon>
        <taxon>Pseudomonadati</taxon>
        <taxon>Pseudomonadota</taxon>
        <taxon>Alphaproteobacteria</taxon>
        <taxon>Rhodobacterales</taxon>
        <taxon>Roseobacteraceae</taxon>
        <taxon>Loktanella</taxon>
    </lineage>
</organism>
<dbReference type="PANTHER" id="PTHR30419:SF8">
    <property type="entry name" value="NITROGEN ASSIMILATION TRANSCRIPTIONAL ACTIVATOR-RELATED"/>
    <property type="match status" value="1"/>
</dbReference>
<protein>
    <submittedName>
        <fullName evidence="6">LysR family transcriptional regulator</fullName>
    </submittedName>
</protein>
<dbReference type="InterPro" id="IPR000847">
    <property type="entry name" value="LysR_HTH_N"/>
</dbReference>
<accession>A0ABS8BY11</accession>
<evidence type="ECO:0000256" key="2">
    <source>
        <dbReference type="ARBA" id="ARBA00023015"/>
    </source>
</evidence>
<dbReference type="InterPro" id="IPR050950">
    <property type="entry name" value="HTH-type_LysR_regulators"/>
</dbReference>
<dbReference type="Pfam" id="PF00126">
    <property type="entry name" value="HTH_1"/>
    <property type="match status" value="1"/>
</dbReference>
<name>A0ABS8BY11_9RHOB</name>
<comment type="similarity">
    <text evidence="1">Belongs to the LysR transcriptional regulatory family.</text>
</comment>
<evidence type="ECO:0000256" key="4">
    <source>
        <dbReference type="ARBA" id="ARBA00023163"/>
    </source>
</evidence>
<evidence type="ECO:0000313" key="7">
    <source>
        <dbReference type="Proteomes" id="UP001138961"/>
    </source>
</evidence>
<dbReference type="SUPFAM" id="SSF53850">
    <property type="entry name" value="Periplasmic binding protein-like II"/>
    <property type="match status" value="1"/>
</dbReference>
<comment type="caution">
    <text evidence="6">The sequence shown here is derived from an EMBL/GenBank/DDBJ whole genome shotgun (WGS) entry which is preliminary data.</text>
</comment>
<evidence type="ECO:0000256" key="3">
    <source>
        <dbReference type="ARBA" id="ARBA00023125"/>
    </source>
</evidence>
<dbReference type="PROSITE" id="PS50931">
    <property type="entry name" value="HTH_LYSR"/>
    <property type="match status" value="1"/>
</dbReference>
<dbReference type="InterPro" id="IPR036390">
    <property type="entry name" value="WH_DNA-bd_sf"/>
</dbReference>
<keyword evidence="2" id="KW-0805">Transcription regulation</keyword>
<dbReference type="InterPro" id="IPR005119">
    <property type="entry name" value="LysR_subst-bd"/>
</dbReference>
<feature type="domain" description="HTH lysR-type" evidence="5">
    <location>
        <begin position="9"/>
        <end position="66"/>
    </location>
</feature>
<keyword evidence="3" id="KW-0238">DNA-binding</keyword>
<evidence type="ECO:0000256" key="1">
    <source>
        <dbReference type="ARBA" id="ARBA00009437"/>
    </source>
</evidence>
<sequence length="305" mass="32536">MSFPFANRLKPAHLRLIRAIEESGKLQLAADSVAMSQPAASRLLAEIETEIGGALFDRLPRGMAATALGEAFLRHARVILSEVDALSDNIARLQNGQAGAVRVGSVTGPAVSALVPALLAVRDTAPDMQPTIEVAPSVDLLKGLEEGHFDFVLARVGVKSDVANLRAHPGRSERVRLLVGANHPLAGRQQVGLADTLDYAFVIQETGSPIRTAVERQFLQSGLATPKHVINSSSLLIALSVITSSDAISPQTQEVAEVLSHGNSELSVIDIAEEIAVSPFLVLYRADRHLSPIAQRLLEEVLSRL</sequence>
<dbReference type="Gene3D" id="3.40.190.290">
    <property type="match status" value="1"/>
</dbReference>
<evidence type="ECO:0000313" key="6">
    <source>
        <dbReference type="EMBL" id="MCB5200459.1"/>
    </source>
</evidence>
<dbReference type="RefSeq" id="WP_226748979.1">
    <property type="nucleotide sequence ID" value="NZ_JAJATZ010000008.1"/>
</dbReference>
<keyword evidence="4" id="KW-0804">Transcription</keyword>